<gene>
    <name evidence="1" type="ORF">K7432_016781</name>
</gene>
<evidence type="ECO:0000313" key="2">
    <source>
        <dbReference type="Proteomes" id="UP001479436"/>
    </source>
</evidence>
<sequence length="216" mass="24280">MVNLNDPFDFTQQYSVPDQTSNILSTIALPPTKSTPKQLQPTPTAAIHQNPVLTTSFDEIQNELKRALDHIEQGGILKAFEILSSVTDAVVTNCDALGLTIDEPPYNAYDREGFWQGINHCWLYALSRSSMAKSEEDQLRVQHYYHLRDSVVAWCDILERYGLVDYEMGFWEQDILEAIEASMSTSNLRLTSVVPQETSEVSEPSAIATDSTYVNV</sequence>
<dbReference type="EMBL" id="JASJQH010003006">
    <property type="protein sequence ID" value="KAK9759815.1"/>
    <property type="molecule type" value="Genomic_DNA"/>
</dbReference>
<protein>
    <submittedName>
        <fullName evidence="1">Uncharacterized protein</fullName>
    </submittedName>
</protein>
<proteinExistence type="predicted"/>
<keyword evidence="2" id="KW-1185">Reference proteome</keyword>
<accession>A0ABR2WE83</accession>
<name>A0ABR2WE83_9FUNG</name>
<reference evidence="1 2" key="1">
    <citation type="submission" date="2023-04" db="EMBL/GenBank/DDBJ databases">
        <title>Genome of Basidiobolus ranarum AG-B5.</title>
        <authorList>
            <person name="Stajich J.E."/>
            <person name="Carter-House D."/>
            <person name="Gryganskyi A."/>
        </authorList>
    </citation>
    <scope>NUCLEOTIDE SEQUENCE [LARGE SCALE GENOMIC DNA]</scope>
    <source>
        <strain evidence="1 2">AG-B5</strain>
    </source>
</reference>
<dbReference type="Proteomes" id="UP001479436">
    <property type="component" value="Unassembled WGS sequence"/>
</dbReference>
<organism evidence="1 2">
    <name type="scientific">Basidiobolus ranarum</name>
    <dbReference type="NCBI Taxonomy" id="34480"/>
    <lineage>
        <taxon>Eukaryota</taxon>
        <taxon>Fungi</taxon>
        <taxon>Fungi incertae sedis</taxon>
        <taxon>Zoopagomycota</taxon>
        <taxon>Entomophthoromycotina</taxon>
        <taxon>Basidiobolomycetes</taxon>
        <taxon>Basidiobolales</taxon>
        <taxon>Basidiobolaceae</taxon>
        <taxon>Basidiobolus</taxon>
    </lineage>
</organism>
<comment type="caution">
    <text evidence="1">The sequence shown here is derived from an EMBL/GenBank/DDBJ whole genome shotgun (WGS) entry which is preliminary data.</text>
</comment>
<evidence type="ECO:0000313" key="1">
    <source>
        <dbReference type="EMBL" id="KAK9759815.1"/>
    </source>
</evidence>